<proteinExistence type="predicted"/>
<reference evidence="2 3" key="1">
    <citation type="journal article" date="2019" name="Commun. Biol.">
        <title>The bagworm genome reveals a unique fibroin gene that provides high tensile strength.</title>
        <authorList>
            <person name="Kono N."/>
            <person name="Nakamura H."/>
            <person name="Ohtoshi R."/>
            <person name="Tomita M."/>
            <person name="Numata K."/>
            <person name="Arakawa K."/>
        </authorList>
    </citation>
    <scope>NUCLEOTIDE SEQUENCE [LARGE SCALE GENOMIC DNA]</scope>
</reference>
<gene>
    <name evidence="2" type="ORF">EVAR_86845_1</name>
</gene>
<evidence type="ECO:0000256" key="1">
    <source>
        <dbReference type="SAM" id="MobiDB-lite"/>
    </source>
</evidence>
<feature type="region of interest" description="Disordered" evidence="1">
    <location>
        <begin position="60"/>
        <end position="94"/>
    </location>
</feature>
<dbReference type="AlphaFoldDB" id="A0A4C1VVK5"/>
<dbReference type="Proteomes" id="UP000299102">
    <property type="component" value="Unassembled WGS sequence"/>
</dbReference>
<sequence>MRAVPAAAKRRENAKLRLSKGYRVKNGKPRSTSTWMDAVKSGERCASGRRRHARVFGSGLRGKMSAGSGGVRSLRKSLKLKKKRHSPAEMENVQKSHKCSIRQLIRFPRATEAGVSEFAEVFSIHVYLYKYNNAIDLFIRQRSDHASSAVHVPGLTTSAPTPATRPRPTSSVTNRRRPRSVRPPQTDVASV</sequence>
<protein>
    <submittedName>
        <fullName evidence="2">Uncharacterized protein</fullName>
    </submittedName>
</protein>
<feature type="compositionally biased region" description="Low complexity" evidence="1">
    <location>
        <begin position="156"/>
        <end position="171"/>
    </location>
</feature>
<comment type="caution">
    <text evidence="2">The sequence shown here is derived from an EMBL/GenBank/DDBJ whole genome shotgun (WGS) entry which is preliminary data.</text>
</comment>
<organism evidence="2 3">
    <name type="scientific">Eumeta variegata</name>
    <name type="common">Bagworm moth</name>
    <name type="synonym">Eumeta japonica</name>
    <dbReference type="NCBI Taxonomy" id="151549"/>
    <lineage>
        <taxon>Eukaryota</taxon>
        <taxon>Metazoa</taxon>
        <taxon>Ecdysozoa</taxon>
        <taxon>Arthropoda</taxon>
        <taxon>Hexapoda</taxon>
        <taxon>Insecta</taxon>
        <taxon>Pterygota</taxon>
        <taxon>Neoptera</taxon>
        <taxon>Endopterygota</taxon>
        <taxon>Lepidoptera</taxon>
        <taxon>Glossata</taxon>
        <taxon>Ditrysia</taxon>
        <taxon>Tineoidea</taxon>
        <taxon>Psychidae</taxon>
        <taxon>Oiketicinae</taxon>
        <taxon>Eumeta</taxon>
    </lineage>
</organism>
<feature type="compositionally biased region" description="Basic residues" evidence="1">
    <location>
        <begin position="73"/>
        <end position="85"/>
    </location>
</feature>
<dbReference type="EMBL" id="BGZK01000407">
    <property type="protein sequence ID" value="GBP41875.1"/>
    <property type="molecule type" value="Genomic_DNA"/>
</dbReference>
<feature type="region of interest" description="Disordered" evidence="1">
    <location>
        <begin position="152"/>
        <end position="191"/>
    </location>
</feature>
<accession>A0A4C1VVK5</accession>
<name>A0A4C1VVK5_EUMVA</name>
<evidence type="ECO:0000313" key="2">
    <source>
        <dbReference type="EMBL" id="GBP41875.1"/>
    </source>
</evidence>
<evidence type="ECO:0000313" key="3">
    <source>
        <dbReference type="Proteomes" id="UP000299102"/>
    </source>
</evidence>
<keyword evidence="3" id="KW-1185">Reference proteome</keyword>